<evidence type="ECO:0000313" key="1">
    <source>
        <dbReference type="Proteomes" id="UP000887565"/>
    </source>
</evidence>
<evidence type="ECO:0000313" key="2">
    <source>
        <dbReference type="WBParaSite" id="nRc.2.0.1.t32860-RA"/>
    </source>
</evidence>
<protein>
    <submittedName>
        <fullName evidence="2">Uncharacterized protein</fullName>
    </submittedName>
</protein>
<sequence length="91" mass="9933">MLYDSCIFWPMVSDIGHGPIPSSMHWHWPIGRSQRLKVLSPNLTFVCVAVSSAVVVVEFINGAAVGSPPRKKLAHRLATAETPQRTALPAQ</sequence>
<proteinExistence type="predicted"/>
<accession>A0A915K4T4</accession>
<name>A0A915K4T4_ROMCU</name>
<dbReference type="AlphaFoldDB" id="A0A915K4T4"/>
<dbReference type="Proteomes" id="UP000887565">
    <property type="component" value="Unplaced"/>
</dbReference>
<keyword evidence="1" id="KW-1185">Reference proteome</keyword>
<dbReference type="WBParaSite" id="nRc.2.0.1.t32860-RA">
    <property type="protein sequence ID" value="nRc.2.0.1.t32860-RA"/>
    <property type="gene ID" value="nRc.2.0.1.g32860"/>
</dbReference>
<reference evidence="2" key="1">
    <citation type="submission" date="2022-11" db="UniProtKB">
        <authorList>
            <consortium name="WormBaseParasite"/>
        </authorList>
    </citation>
    <scope>IDENTIFICATION</scope>
</reference>
<organism evidence="1 2">
    <name type="scientific">Romanomermis culicivorax</name>
    <name type="common">Nematode worm</name>
    <dbReference type="NCBI Taxonomy" id="13658"/>
    <lineage>
        <taxon>Eukaryota</taxon>
        <taxon>Metazoa</taxon>
        <taxon>Ecdysozoa</taxon>
        <taxon>Nematoda</taxon>
        <taxon>Enoplea</taxon>
        <taxon>Dorylaimia</taxon>
        <taxon>Mermithida</taxon>
        <taxon>Mermithoidea</taxon>
        <taxon>Mermithidae</taxon>
        <taxon>Romanomermis</taxon>
    </lineage>
</organism>